<evidence type="ECO:0000256" key="1">
    <source>
        <dbReference type="ARBA" id="ARBA00005769"/>
    </source>
</evidence>
<evidence type="ECO:0000259" key="4">
    <source>
        <dbReference type="Pfam" id="PF00346"/>
    </source>
</evidence>
<dbReference type="EMBL" id="LR031874">
    <property type="protein sequence ID" value="VDD25118.1"/>
    <property type="molecule type" value="Genomic_DNA"/>
</dbReference>
<dbReference type="GO" id="GO:0048038">
    <property type="term" value="F:quinone binding"/>
    <property type="evidence" value="ECO:0007669"/>
    <property type="project" value="InterPro"/>
</dbReference>
<name>A0A3P6DFM5_BRAOL</name>
<dbReference type="AlphaFoldDB" id="A0A3P6DFM5"/>
<dbReference type="PANTHER" id="PTHR11993">
    <property type="entry name" value="NADH-UBIQUINONE OXIDOREDUCTASE 49 KDA SUBUNIT"/>
    <property type="match status" value="1"/>
</dbReference>
<proteinExistence type="inferred from homology"/>
<dbReference type="Gene3D" id="1.10.645.10">
    <property type="entry name" value="Cytochrome-c3 Hydrogenase, chain B"/>
    <property type="match status" value="1"/>
</dbReference>
<evidence type="ECO:0000313" key="5">
    <source>
        <dbReference type="EMBL" id="VDD25118.1"/>
    </source>
</evidence>
<accession>A0A3P6DFM5</accession>
<comment type="similarity">
    <text evidence="1">Belongs to the complex I 49 kDa subunit family.</text>
</comment>
<dbReference type="Pfam" id="PF00346">
    <property type="entry name" value="Complex1_49kDa"/>
    <property type="match status" value="1"/>
</dbReference>
<dbReference type="GO" id="GO:0009535">
    <property type="term" value="C:chloroplast thylakoid membrane"/>
    <property type="evidence" value="ECO:0007669"/>
    <property type="project" value="TreeGrafter"/>
</dbReference>
<evidence type="ECO:0000256" key="3">
    <source>
        <dbReference type="ARBA" id="ARBA00023027"/>
    </source>
</evidence>
<gene>
    <name evidence="5" type="ORF">BOLC2T10601H</name>
</gene>
<dbReference type="InterPro" id="IPR001135">
    <property type="entry name" value="NADH_Q_OxRdtase_suD"/>
</dbReference>
<keyword evidence="3" id="KW-0520">NAD</keyword>
<reference evidence="5" key="1">
    <citation type="submission" date="2018-11" db="EMBL/GenBank/DDBJ databases">
        <authorList>
            <consortium name="Genoscope - CEA"/>
            <person name="William W."/>
        </authorList>
    </citation>
    <scope>NUCLEOTIDE SEQUENCE</scope>
</reference>
<keyword evidence="2" id="KW-1278">Translocase</keyword>
<dbReference type="SUPFAM" id="SSF56762">
    <property type="entry name" value="HydB/Nqo4-like"/>
    <property type="match status" value="1"/>
</dbReference>
<protein>
    <recommendedName>
        <fullName evidence="4">NADH-quinone oxidoreductase subunit D domain-containing protein</fullName>
    </recommendedName>
</protein>
<organism evidence="5">
    <name type="scientific">Brassica oleracea</name>
    <name type="common">Wild cabbage</name>
    <dbReference type="NCBI Taxonomy" id="3712"/>
    <lineage>
        <taxon>Eukaryota</taxon>
        <taxon>Viridiplantae</taxon>
        <taxon>Streptophyta</taxon>
        <taxon>Embryophyta</taxon>
        <taxon>Tracheophyta</taxon>
        <taxon>Spermatophyta</taxon>
        <taxon>Magnoliopsida</taxon>
        <taxon>eudicotyledons</taxon>
        <taxon>Gunneridae</taxon>
        <taxon>Pentapetalae</taxon>
        <taxon>rosids</taxon>
        <taxon>malvids</taxon>
        <taxon>Brassicales</taxon>
        <taxon>Brassicaceae</taxon>
        <taxon>Brassiceae</taxon>
        <taxon>Brassica</taxon>
    </lineage>
</organism>
<dbReference type="GO" id="GO:0016651">
    <property type="term" value="F:oxidoreductase activity, acting on NAD(P)H"/>
    <property type="evidence" value="ECO:0007669"/>
    <property type="project" value="InterPro"/>
</dbReference>
<sequence length="105" mass="12765">MLRASGIPWDLRKVDRYESYDEFEWEIQWQKQGDSLARYLVRLSEMTESIKIIQQALEGLPGGPYENLESRGFDKKRNPEWNDFEYRFISKNLPYFLNYRNKNFT</sequence>
<dbReference type="GO" id="GO:0051287">
    <property type="term" value="F:NAD binding"/>
    <property type="evidence" value="ECO:0007669"/>
    <property type="project" value="InterPro"/>
</dbReference>
<feature type="domain" description="NADH-quinone oxidoreductase subunit D" evidence="4">
    <location>
        <begin position="1"/>
        <end position="71"/>
    </location>
</feature>
<dbReference type="InterPro" id="IPR029014">
    <property type="entry name" value="NiFe-Hase_large"/>
</dbReference>
<dbReference type="InterPro" id="IPR022885">
    <property type="entry name" value="NDH1_su_D/H"/>
</dbReference>
<dbReference type="PANTHER" id="PTHR11993:SF10">
    <property type="entry name" value="NADH DEHYDROGENASE [UBIQUINONE] IRON-SULFUR PROTEIN 2, MITOCHONDRIAL"/>
    <property type="match status" value="1"/>
</dbReference>
<evidence type="ECO:0000256" key="2">
    <source>
        <dbReference type="ARBA" id="ARBA00022967"/>
    </source>
</evidence>